<keyword evidence="3" id="KW-1185">Reference proteome</keyword>
<evidence type="ECO:0000313" key="3">
    <source>
        <dbReference type="Proteomes" id="UP001487740"/>
    </source>
</evidence>
<dbReference type="Proteomes" id="UP001487740">
    <property type="component" value="Unassembled WGS sequence"/>
</dbReference>
<feature type="region of interest" description="Disordered" evidence="1">
    <location>
        <begin position="48"/>
        <end position="85"/>
    </location>
</feature>
<dbReference type="AlphaFoldDB" id="A0AAW0SMY4"/>
<reference evidence="2 3" key="1">
    <citation type="submission" date="2023-03" db="EMBL/GenBank/DDBJ databases">
        <title>High-quality genome of Scylla paramamosain provides insights in environmental adaptation.</title>
        <authorList>
            <person name="Zhang L."/>
        </authorList>
    </citation>
    <scope>NUCLEOTIDE SEQUENCE [LARGE SCALE GENOMIC DNA]</scope>
    <source>
        <strain evidence="2">LZ_2023a</strain>
        <tissue evidence="2">Muscle</tissue>
    </source>
</reference>
<organism evidence="2 3">
    <name type="scientific">Scylla paramamosain</name>
    <name type="common">Mud crab</name>
    <dbReference type="NCBI Taxonomy" id="85552"/>
    <lineage>
        <taxon>Eukaryota</taxon>
        <taxon>Metazoa</taxon>
        <taxon>Ecdysozoa</taxon>
        <taxon>Arthropoda</taxon>
        <taxon>Crustacea</taxon>
        <taxon>Multicrustacea</taxon>
        <taxon>Malacostraca</taxon>
        <taxon>Eumalacostraca</taxon>
        <taxon>Eucarida</taxon>
        <taxon>Decapoda</taxon>
        <taxon>Pleocyemata</taxon>
        <taxon>Brachyura</taxon>
        <taxon>Eubrachyura</taxon>
        <taxon>Portunoidea</taxon>
        <taxon>Portunidae</taxon>
        <taxon>Portuninae</taxon>
        <taxon>Scylla</taxon>
    </lineage>
</organism>
<dbReference type="EMBL" id="JARAKH010000049">
    <property type="protein sequence ID" value="KAK8376254.1"/>
    <property type="molecule type" value="Genomic_DNA"/>
</dbReference>
<comment type="caution">
    <text evidence="2">The sequence shown here is derived from an EMBL/GenBank/DDBJ whole genome shotgun (WGS) entry which is preliminary data.</text>
</comment>
<evidence type="ECO:0000256" key="1">
    <source>
        <dbReference type="SAM" id="MobiDB-lite"/>
    </source>
</evidence>
<accession>A0AAW0SMY4</accession>
<proteinExistence type="predicted"/>
<gene>
    <name evidence="2" type="ORF">O3P69_008748</name>
</gene>
<name>A0AAW0SMY4_SCYPA</name>
<evidence type="ECO:0000313" key="2">
    <source>
        <dbReference type="EMBL" id="KAK8376254.1"/>
    </source>
</evidence>
<sequence>MDVESRKGAKGPKGYVPMAHTPWYNTKGYVCGAAVSAALCRSMLRQRRTAAQPHPTECRGKKRSSMHVVTPDGHAASGAPLLQDV</sequence>
<protein>
    <submittedName>
        <fullName evidence="2">Uncharacterized protein</fullName>
    </submittedName>
</protein>